<evidence type="ECO:0000313" key="1">
    <source>
        <dbReference type="EMBL" id="OGG04309.1"/>
    </source>
</evidence>
<dbReference type="AlphaFoldDB" id="A0A1F5YVU1"/>
<organism evidence="1 2">
    <name type="scientific">Candidatus Gottesmanbacteria bacterium RBG_16_52_11</name>
    <dbReference type="NCBI Taxonomy" id="1798374"/>
    <lineage>
        <taxon>Bacteria</taxon>
        <taxon>Candidatus Gottesmaniibacteriota</taxon>
    </lineage>
</organism>
<dbReference type="SUPFAM" id="SSF53335">
    <property type="entry name" value="S-adenosyl-L-methionine-dependent methyltransferases"/>
    <property type="match status" value="1"/>
</dbReference>
<name>A0A1F5YVU1_9BACT</name>
<dbReference type="Gene3D" id="3.40.50.150">
    <property type="entry name" value="Vaccinia Virus protein VP39"/>
    <property type="match status" value="1"/>
</dbReference>
<comment type="caution">
    <text evidence="1">The sequence shown here is derived from an EMBL/GenBank/DDBJ whole genome shotgun (WGS) entry which is preliminary data.</text>
</comment>
<dbReference type="EMBL" id="MFJD01000004">
    <property type="protein sequence ID" value="OGG04309.1"/>
    <property type="molecule type" value="Genomic_DNA"/>
</dbReference>
<proteinExistence type="predicted"/>
<sequence length="272" mass="30428">MDSYAKNPFTEAVVSFPVKVASAERTDPDNPSVYPVLLEHLAAYRFAVAYVRGKKVLELGCGTGYGAQLIARNARQVTAIDIDRATIETCQAANTRRNLKFLTSPVETFSDGRRYDVVVSFQVIEHLRNPAKLLETAGKHLTKPGVLILSTPNKTTQGYNENPFHFREFTAGELEEFLGKRFRKTVLFGVYGNRTVETYESGRREKIGRIFALDPLRIRRVIPRPVRQVIFNYAAMAVKGSIGQPQPGRGNYIYRVLSRTIGAIDLIAVSDT</sequence>
<protein>
    <recommendedName>
        <fullName evidence="3">Methyltransferase domain-containing protein</fullName>
    </recommendedName>
</protein>
<evidence type="ECO:0000313" key="2">
    <source>
        <dbReference type="Proteomes" id="UP000178448"/>
    </source>
</evidence>
<dbReference type="InterPro" id="IPR029063">
    <property type="entry name" value="SAM-dependent_MTases_sf"/>
</dbReference>
<dbReference type="CDD" id="cd02440">
    <property type="entry name" value="AdoMet_MTases"/>
    <property type="match status" value="1"/>
</dbReference>
<dbReference type="Proteomes" id="UP000178448">
    <property type="component" value="Unassembled WGS sequence"/>
</dbReference>
<accession>A0A1F5YVU1</accession>
<dbReference type="Pfam" id="PF13489">
    <property type="entry name" value="Methyltransf_23"/>
    <property type="match status" value="1"/>
</dbReference>
<gene>
    <name evidence="1" type="ORF">A2Z33_04125</name>
</gene>
<dbReference type="STRING" id="1798374.A2Z33_04125"/>
<evidence type="ECO:0008006" key="3">
    <source>
        <dbReference type="Google" id="ProtNLM"/>
    </source>
</evidence>
<dbReference type="PANTHER" id="PTHR43861">
    <property type="entry name" value="TRANS-ACONITATE 2-METHYLTRANSFERASE-RELATED"/>
    <property type="match status" value="1"/>
</dbReference>
<reference evidence="1 2" key="1">
    <citation type="journal article" date="2016" name="Nat. Commun.">
        <title>Thousands of microbial genomes shed light on interconnected biogeochemical processes in an aquifer system.</title>
        <authorList>
            <person name="Anantharaman K."/>
            <person name="Brown C.T."/>
            <person name="Hug L.A."/>
            <person name="Sharon I."/>
            <person name="Castelle C.J."/>
            <person name="Probst A.J."/>
            <person name="Thomas B.C."/>
            <person name="Singh A."/>
            <person name="Wilkins M.J."/>
            <person name="Karaoz U."/>
            <person name="Brodie E.L."/>
            <person name="Williams K.H."/>
            <person name="Hubbard S.S."/>
            <person name="Banfield J.F."/>
        </authorList>
    </citation>
    <scope>NUCLEOTIDE SEQUENCE [LARGE SCALE GENOMIC DNA]</scope>
</reference>
<dbReference type="PANTHER" id="PTHR43861:SF6">
    <property type="entry name" value="METHYLTRANSFERASE TYPE 11"/>
    <property type="match status" value="1"/>
</dbReference>